<dbReference type="AlphaFoldDB" id="A0A1I3LF47"/>
<protein>
    <submittedName>
        <fullName evidence="3">Putative cell-wall binding lipoprotein</fullName>
    </submittedName>
</protein>
<dbReference type="SUPFAM" id="SSF140423">
    <property type="entry name" value="MW0975(SA0943)-like"/>
    <property type="match status" value="1"/>
</dbReference>
<proteinExistence type="predicted"/>
<dbReference type="Gene3D" id="1.20.120.570">
    <property type="entry name" value="YkyA-like"/>
    <property type="match status" value="1"/>
</dbReference>
<gene>
    <name evidence="3" type="ORF">SAMN05421852_102166</name>
</gene>
<feature type="signal peptide" evidence="2">
    <location>
        <begin position="1"/>
        <end position="20"/>
    </location>
</feature>
<keyword evidence="3" id="KW-0449">Lipoprotein</keyword>
<dbReference type="EMBL" id="FORR01000002">
    <property type="protein sequence ID" value="SFI83424.1"/>
    <property type="molecule type" value="Genomic_DNA"/>
</dbReference>
<dbReference type="Pfam" id="PF10368">
    <property type="entry name" value="YkyA"/>
    <property type="match status" value="1"/>
</dbReference>
<evidence type="ECO:0000256" key="1">
    <source>
        <dbReference type="SAM" id="Coils"/>
    </source>
</evidence>
<accession>A0A1I3LF47</accession>
<keyword evidence="1" id="KW-0175">Coiled coil</keyword>
<dbReference type="PROSITE" id="PS51257">
    <property type="entry name" value="PROKAR_LIPOPROTEIN"/>
    <property type="match status" value="1"/>
</dbReference>
<evidence type="ECO:0000256" key="2">
    <source>
        <dbReference type="SAM" id="SignalP"/>
    </source>
</evidence>
<dbReference type="InterPro" id="IPR019454">
    <property type="entry name" value="Lipoprot_YkyA-like"/>
</dbReference>
<sequence>MKKVLTLLLSVFLLSGCSLFKDYYNADQLVAEMEKLVTQENKNDSIINKATDLRNQVINDLNAMKEPDQSKISDLSGKIEEAKKLLPQYKEEVKKIQSHFSDLKSKSARLEDENIKKMAETFINDFMKTTETELKYIEVFEKVLASDEEYMKDLKNGKETKDNQSQLDELNKLHTQLQDEIKQFNESWNQFVQSTTGQEVK</sequence>
<feature type="coiled-coil region" evidence="1">
    <location>
        <begin position="160"/>
        <end position="187"/>
    </location>
</feature>
<keyword evidence="2" id="KW-0732">Signal</keyword>
<organism evidence="3 4">
    <name type="scientific">Thermoflavimicrobium dichotomicum</name>
    <dbReference type="NCBI Taxonomy" id="46223"/>
    <lineage>
        <taxon>Bacteria</taxon>
        <taxon>Bacillati</taxon>
        <taxon>Bacillota</taxon>
        <taxon>Bacilli</taxon>
        <taxon>Bacillales</taxon>
        <taxon>Thermoactinomycetaceae</taxon>
        <taxon>Thermoflavimicrobium</taxon>
    </lineage>
</organism>
<feature type="chain" id="PRO_5039364248" evidence="2">
    <location>
        <begin position="21"/>
        <end position="201"/>
    </location>
</feature>
<dbReference type="OrthoDB" id="2991389at2"/>
<reference evidence="3 4" key="1">
    <citation type="submission" date="2016-10" db="EMBL/GenBank/DDBJ databases">
        <authorList>
            <person name="de Groot N.N."/>
        </authorList>
    </citation>
    <scope>NUCLEOTIDE SEQUENCE [LARGE SCALE GENOMIC DNA]</scope>
    <source>
        <strain evidence="3 4">DSM 44778</strain>
    </source>
</reference>
<evidence type="ECO:0000313" key="3">
    <source>
        <dbReference type="EMBL" id="SFI83424.1"/>
    </source>
</evidence>
<feature type="coiled-coil region" evidence="1">
    <location>
        <begin position="36"/>
        <end position="113"/>
    </location>
</feature>
<dbReference type="Proteomes" id="UP000199545">
    <property type="component" value="Unassembled WGS sequence"/>
</dbReference>
<evidence type="ECO:0000313" key="4">
    <source>
        <dbReference type="Proteomes" id="UP000199545"/>
    </source>
</evidence>
<keyword evidence="4" id="KW-1185">Reference proteome</keyword>
<name>A0A1I3LF47_9BACL</name>
<dbReference type="RefSeq" id="WP_093227961.1">
    <property type="nucleotide sequence ID" value="NZ_FORR01000002.1"/>
</dbReference>
<dbReference type="STRING" id="46223.SAMN05421852_102166"/>
<dbReference type="InterPro" id="IPR036785">
    <property type="entry name" value="YkyA-like_sf"/>
</dbReference>